<keyword evidence="6" id="KW-0393">Immunoglobulin domain</keyword>
<dbReference type="SUPFAM" id="SSF49265">
    <property type="entry name" value="Fibronectin type III"/>
    <property type="match status" value="1"/>
</dbReference>
<dbReference type="InterPro" id="IPR003961">
    <property type="entry name" value="FN3_dom"/>
</dbReference>
<keyword evidence="4" id="KW-1015">Disulfide bond</keyword>
<dbReference type="InterPro" id="IPR003599">
    <property type="entry name" value="Ig_sub"/>
</dbReference>
<name>A0AAE1CLH6_9GAST</name>
<dbReference type="SUPFAM" id="SSF48726">
    <property type="entry name" value="Immunoglobulin"/>
    <property type="match status" value="8"/>
</dbReference>
<evidence type="ECO:0000256" key="7">
    <source>
        <dbReference type="SAM" id="MobiDB-lite"/>
    </source>
</evidence>
<evidence type="ECO:0000256" key="3">
    <source>
        <dbReference type="ARBA" id="ARBA00023136"/>
    </source>
</evidence>
<dbReference type="SMART" id="SM00408">
    <property type="entry name" value="IGc2"/>
    <property type="match status" value="9"/>
</dbReference>
<feature type="chain" id="PRO_5042247822" description="Nephrin" evidence="9">
    <location>
        <begin position="21"/>
        <end position="1538"/>
    </location>
</feature>
<evidence type="ECO:0000256" key="4">
    <source>
        <dbReference type="ARBA" id="ARBA00023157"/>
    </source>
</evidence>
<organism evidence="12 13">
    <name type="scientific">Elysia crispata</name>
    <name type="common">lettuce slug</name>
    <dbReference type="NCBI Taxonomy" id="231223"/>
    <lineage>
        <taxon>Eukaryota</taxon>
        <taxon>Metazoa</taxon>
        <taxon>Spiralia</taxon>
        <taxon>Lophotrochozoa</taxon>
        <taxon>Mollusca</taxon>
        <taxon>Gastropoda</taxon>
        <taxon>Heterobranchia</taxon>
        <taxon>Euthyneura</taxon>
        <taxon>Panpulmonata</taxon>
        <taxon>Sacoglossa</taxon>
        <taxon>Placobranchoidea</taxon>
        <taxon>Plakobranchidae</taxon>
        <taxon>Elysia</taxon>
    </lineage>
</organism>
<accession>A0AAE1CLH6</accession>
<proteinExistence type="predicted"/>
<feature type="domain" description="Ig-like" evidence="10">
    <location>
        <begin position="241"/>
        <end position="321"/>
    </location>
</feature>
<feature type="compositionally biased region" description="Low complexity" evidence="7">
    <location>
        <begin position="1496"/>
        <end position="1517"/>
    </location>
</feature>
<dbReference type="SMART" id="SM00060">
    <property type="entry name" value="FN3"/>
    <property type="match status" value="1"/>
</dbReference>
<evidence type="ECO:0000256" key="6">
    <source>
        <dbReference type="ARBA" id="ARBA00023319"/>
    </source>
</evidence>
<dbReference type="EMBL" id="JAWDGP010007660">
    <property type="protein sequence ID" value="KAK3709460.1"/>
    <property type="molecule type" value="Genomic_DNA"/>
</dbReference>
<evidence type="ECO:0000256" key="9">
    <source>
        <dbReference type="SAM" id="SignalP"/>
    </source>
</evidence>
<evidence type="ECO:0000256" key="1">
    <source>
        <dbReference type="ARBA" id="ARBA00004479"/>
    </source>
</evidence>
<dbReference type="GO" id="GO:0005911">
    <property type="term" value="C:cell-cell junction"/>
    <property type="evidence" value="ECO:0007669"/>
    <property type="project" value="TreeGrafter"/>
</dbReference>
<feature type="domain" description="Ig-like" evidence="10">
    <location>
        <begin position="22"/>
        <end position="121"/>
    </location>
</feature>
<dbReference type="CDD" id="cd00063">
    <property type="entry name" value="FN3"/>
    <property type="match status" value="1"/>
</dbReference>
<dbReference type="PROSITE" id="PS50853">
    <property type="entry name" value="FN3"/>
    <property type="match status" value="1"/>
</dbReference>
<dbReference type="GO" id="GO:0005886">
    <property type="term" value="C:plasma membrane"/>
    <property type="evidence" value="ECO:0007669"/>
    <property type="project" value="TreeGrafter"/>
</dbReference>
<dbReference type="PANTHER" id="PTHR11640:SF136">
    <property type="entry name" value="NEPHRIN"/>
    <property type="match status" value="1"/>
</dbReference>
<comment type="subcellular location">
    <subcellularLocation>
        <location evidence="1">Membrane</location>
        <topology evidence="1">Single-pass type I membrane protein</topology>
    </subcellularLocation>
</comment>
<feature type="domain" description="Fibronectin type-III" evidence="11">
    <location>
        <begin position="933"/>
        <end position="1026"/>
    </location>
</feature>
<feature type="domain" description="Ig-like" evidence="10">
    <location>
        <begin position="129"/>
        <end position="215"/>
    </location>
</feature>
<evidence type="ECO:0000256" key="5">
    <source>
        <dbReference type="ARBA" id="ARBA00023180"/>
    </source>
</evidence>
<dbReference type="PROSITE" id="PS50835">
    <property type="entry name" value="IG_LIKE"/>
    <property type="match status" value="9"/>
</dbReference>
<feature type="domain" description="Ig-like" evidence="10">
    <location>
        <begin position="832"/>
        <end position="926"/>
    </location>
</feature>
<keyword evidence="2" id="KW-0677">Repeat</keyword>
<feature type="compositionally biased region" description="Polar residues" evidence="7">
    <location>
        <begin position="1448"/>
        <end position="1488"/>
    </location>
</feature>
<dbReference type="GO" id="GO:0050839">
    <property type="term" value="F:cell adhesion molecule binding"/>
    <property type="evidence" value="ECO:0007669"/>
    <property type="project" value="TreeGrafter"/>
</dbReference>
<evidence type="ECO:0000313" key="12">
    <source>
        <dbReference type="EMBL" id="KAK3709460.1"/>
    </source>
</evidence>
<dbReference type="InterPro" id="IPR013783">
    <property type="entry name" value="Ig-like_fold"/>
</dbReference>
<feature type="domain" description="Ig-like" evidence="10">
    <location>
        <begin position="335"/>
        <end position="431"/>
    </location>
</feature>
<dbReference type="InterPro" id="IPR013162">
    <property type="entry name" value="CD80_C2-set"/>
</dbReference>
<protein>
    <recommendedName>
        <fullName evidence="14">Nephrin</fullName>
    </recommendedName>
</protein>
<dbReference type="InterPro" id="IPR003598">
    <property type="entry name" value="Ig_sub2"/>
</dbReference>
<keyword evidence="9" id="KW-0732">Signal</keyword>
<keyword evidence="13" id="KW-1185">Reference proteome</keyword>
<feature type="compositionally biased region" description="Pro residues" evidence="7">
    <location>
        <begin position="1435"/>
        <end position="1444"/>
    </location>
</feature>
<keyword evidence="8" id="KW-0812">Transmembrane</keyword>
<keyword evidence="8" id="KW-1133">Transmembrane helix</keyword>
<dbReference type="InterPro" id="IPR007110">
    <property type="entry name" value="Ig-like_dom"/>
</dbReference>
<gene>
    <name evidence="12" type="ORF">RRG08_017243</name>
</gene>
<dbReference type="SMART" id="SM00409">
    <property type="entry name" value="IG"/>
    <property type="match status" value="8"/>
</dbReference>
<evidence type="ECO:0000259" key="10">
    <source>
        <dbReference type="PROSITE" id="PS50835"/>
    </source>
</evidence>
<dbReference type="Proteomes" id="UP001283361">
    <property type="component" value="Unassembled WGS sequence"/>
</dbReference>
<evidence type="ECO:0008006" key="14">
    <source>
        <dbReference type="Google" id="ProtNLM"/>
    </source>
</evidence>
<sequence>MWGLILVGVAAFLATGSVEAAQSFVERPKSMTVMVHTTITLKCIIKNRRGDVQWTKGGHSLGFNRSIPGLPRYSITGSDSGDEVEYSLQIEDVRLDDDDKYTCQVTPVLNNGPLFAEARLTVMAPSEEPFIENFNNNSKVEARYTDTNIVLVCVARAGKPAADIHWYRNGQRVTRNIEYTTLDIPDSKKVTARSQLTISLTDYQEENGKEYKCEAKKEGLWIQPLKPAVVKLDILYPPGPPQISGYNGQPLLIGDTVPLRCVSRGGNPVGSVEWFRFDAPVQRRHTSAGNEATNLYNYRARAADNNAVYSCSVDSSRLQMEPLRANYTMKVYFPPERVTMEASDFVMQNDDAVFTCKTAVSNPKATISWFIEDEQMTSVTETYQLQPSGGWRTISRCTFKATSIRHSKVITCRAVNENYTMNQVSATRSLNIYYPPTSLKISIRNYTETTMTDVQNSVLKVRAGENKKFECSAVGGNPMATLKWYKGSTELTNAFSPTGGPIATSQLSFLVKPQDNNATFKCEARNAATSVPLVARVRLSVIFPPENVRITVSKNPSRVGDQITLDCECSSSNPTAAITWTKNRRYLHGTDLGPEPAEYGGRKSTNRLSITVGPRDHNSVFRCSANNEELQLRVTNSVTLNVKFKPQFDTATLPATIQMRKGQRSSIDLSAAANPPHVSYQLFKDGAVLSPLPSHFNMSSGILTISKVEKADKGNYVMKATNSEGSTEFSFAVVVKYPATISRISPVQSVDEGNEVAFVCEADAYPVVPNMFTWFREGFDLSRFRAKQEGKYSTLKIRHLKREDAGKFKCTVDNQIGSPSYRSAELIVRFSPMIDKSPEMSRSAGRPGTDVIIWCNTAGAPHVEITWTRNNTQVRPNGKFEVNTTQVGAQYKSKLKIKSVTSDDYGAYVCTATNSKGSDSHSITLAGTTKPYPPYNINVVNKTARSITIAWKAGFNGGLSQSFRIRYKPVEASGYVFRDVQPYGALSYKLKSLQLDVEYEITVLAFNDKGESAYPIPGITVRTLGRNRGLQTRTSTKNKEMPADVMTSDLQGSDETPVIIILVVCIVGVFILTLNVGLILFFIRKRKKRLEGSSDTTSHTNTFELYGSSNKADHNLYPPPSDDTRSYGTCDKSMDDFSDDYIKDYDTQCSSLGQINQASSASTTTLPHIHHSTSPPTRRIRKVHFAEVLEELESFNASKPAEVSEVILKTNTHGLHGISVEGRELLSLSAAYLVEQARRKNEAISPSSSRECETHVFLPPLQSDYPGCRPYSPSQKLGPGDSPRLLGGGHKMTTYIADDKPGRISPWSEDPYKRSQPTYRKGSYENGIPNGDVYEFKSARGKGMNELSDRPSHRPPSRSGKTPPPPPVRSSSRCGTLGLGTGLAGSRSDILSEEADDNDDRCRPSSRPPLPARNYLPQEILSSPTTPTSFSSPHSSPPPVPRYGPMPGSTSVLSPNIVANPNYSGPVSSFGSSNGGINHQAGRTTASINHHHHPSSSRASPSPYKSNNYSSSSSNIHRPPPSPHNTVPAGSEFRGHLV</sequence>
<dbReference type="InterPro" id="IPR036116">
    <property type="entry name" value="FN3_sf"/>
</dbReference>
<evidence type="ECO:0000313" key="13">
    <source>
        <dbReference type="Proteomes" id="UP001283361"/>
    </source>
</evidence>
<dbReference type="Pfam" id="PF00041">
    <property type="entry name" value="fn3"/>
    <property type="match status" value="1"/>
</dbReference>
<dbReference type="InterPro" id="IPR051275">
    <property type="entry name" value="Cell_adhesion_signaling"/>
</dbReference>
<feature type="compositionally biased region" description="Low complexity" evidence="7">
    <location>
        <begin position="1422"/>
        <end position="1434"/>
    </location>
</feature>
<dbReference type="Pfam" id="PF13927">
    <property type="entry name" value="Ig_3"/>
    <property type="match status" value="2"/>
</dbReference>
<feature type="region of interest" description="Disordered" evidence="7">
    <location>
        <begin position="1092"/>
        <end position="1127"/>
    </location>
</feature>
<feature type="signal peptide" evidence="9">
    <location>
        <begin position="1"/>
        <end position="20"/>
    </location>
</feature>
<dbReference type="Gene3D" id="2.60.40.10">
    <property type="entry name" value="Immunoglobulins"/>
    <property type="match status" value="10"/>
</dbReference>
<dbReference type="InterPro" id="IPR013098">
    <property type="entry name" value="Ig_I-set"/>
</dbReference>
<dbReference type="PANTHER" id="PTHR11640">
    <property type="entry name" value="NEPHRIN"/>
    <property type="match status" value="1"/>
</dbReference>
<keyword evidence="3 8" id="KW-0472">Membrane</keyword>
<feature type="region of interest" description="Disordered" evidence="7">
    <location>
        <begin position="1265"/>
        <end position="1538"/>
    </location>
</feature>
<dbReference type="Pfam" id="PF08205">
    <property type="entry name" value="C2-set_2"/>
    <property type="match status" value="3"/>
</dbReference>
<dbReference type="GO" id="GO:0098609">
    <property type="term" value="P:cell-cell adhesion"/>
    <property type="evidence" value="ECO:0007669"/>
    <property type="project" value="TreeGrafter"/>
</dbReference>
<reference evidence="12" key="1">
    <citation type="journal article" date="2023" name="G3 (Bethesda)">
        <title>A reference genome for the long-term kleptoplast-retaining sea slug Elysia crispata morphotype clarki.</title>
        <authorList>
            <person name="Eastman K.E."/>
            <person name="Pendleton A.L."/>
            <person name="Shaikh M.A."/>
            <person name="Suttiyut T."/>
            <person name="Ogas R."/>
            <person name="Tomko P."/>
            <person name="Gavelis G."/>
            <person name="Widhalm J.R."/>
            <person name="Wisecaver J.H."/>
        </authorList>
    </citation>
    <scope>NUCLEOTIDE SEQUENCE</scope>
    <source>
        <strain evidence="12">ECLA1</strain>
    </source>
</reference>
<comment type="caution">
    <text evidence="12">The sequence shown here is derived from an EMBL/GenBank/DDBJ whole genome shotgun (WGS) entry which is preliminary data.</text>
</comment>
<feature type="domain" description="Ig-like" evidence="10">
    <location>
        <begin position="646"/>
        <end position="730"/>
    </location>
</feature>
<feature type="domain" description="Ig-like" evidence="10">
    <location>
        <begin position="545"/>
        <end position="639"/>
    </location>
</feature>
<feature type="domain" description="Ig-like" evidence="10">
    <location>
        <begin position="738"/>
        <end position="828"/>
    </location>
</feature>
<evidence type="ECO:0000256" key="8">
    <source>
        <dbReference type="SAM" id="Phobius"/>
    </source>
</evidence>
<keyword evidence="5" id="KW-0325">Glycoprotein</keyword>
<evidence type="ECO:0000259" key="11">
    <source>
        <dbReference type="PROSITE" id="PS50853"/>
    </source>
</evidence>
<dbReference type="FunFam" id="2.60.40.10:FF:000032">
    <property type="entry name" value="palladin isoform X1"/>
    <property type="match status" value="1"/>
</dbReference>
<feature type="transmembrane region" description="Helical" evidence="8">
    <location>
        <begin position="1058"/>
        <end position="1083"/>
    </location>
</feature>
<feature type="domain" description="Ig-like" evidence="10">
    <location>
        <begin position="436"/>
        <end position="540"/>
    </location>
</feature>
<evidence type="ECO:0000256" key="2">
    <source>
        <dbReference type="ARBA" id="ARBA00022737"/>
    </source>
</evidence>
<dbReference type="Pfam" id="PF07679">
    <property type="entry name" value="I-set"/>
    <property type="match status" value="3"/>
</dbReference>
<dbReference type="InterPro" id="IPR036179">
    <property type="entry name" value="Ig-like_dom_sf"/>
</dbReference>
<feature type="compositionally biased region" description="Polar residues" evidence="7">
    <location>
        <begin position="1093"/>
        <end position="1110"/>
    </location>
</feature>